<feature type="region of interest" description="Disordered" evidence="3">
    <location>
        <begin position="675"/>
        <end position="701"/>
    </location>
</feature>
<dbReference type="GO" id="GO:0008270">
    <property type="term" value="F:zinc ion binding"/>
    <property type="evidence" value="ECO:0007669"/>
    <property type="project" value="InterPro"/>
</dbReference>
<dbReference type="AlphaFoldDB" id="A0A0D2N9L5"/>
<accession>A0A0D2N9L5</accession>
<dbReference type="SMART" id="SM00906">
    <property type="entry name" value="Fungal_trans"/>
    <property type="match status" value="1"/>
</dbReference>
<proteinExistence type="predicted"/>
<evidence type="ECO:0000313" key="6">
    <source>
        <dbReference type="Proteomes" id="UP000054270"/>
    </source>
</evidence>
<gene>
    <name evidence="5" type="ORF">HYPSUDRAFT_58593</name>
</gene>
<evidence type="ECO:0000259" key="4">
    <source>
        <dbReference type="SMART" id="SM00906"/>
    </source>
</evidence>
<dbReference type="InterPro" id="IPR007219">
    <property type="entry name" value="XnlR_reg_dom"/>
</dbReference>
<organism evidence="5 6">
    <name type="scientific">Hypholoma sublateritium (strain FD-334 SS-4)</name>
    <dbReference type="NCBI Taxonomy" id="945553"/>
    <lineage>
        <taxon>Eukaryota</taxon>
        <taxon>Fungi</taxon>
        <taxon>Dikarya</taxon>
        <taxon>Basidiomycota</taxon>
        <taxon>Agaricomycotina</taxon>
        <taxon>Agaricomycetes</taxon>
        <taxon>Agaricomycetidae</taxon>
        <taxon>Agaricales</taxon>
        <taxon>Agaricineae</taxon>
        <taxon>Strophariaceae</taxon>
        <taxon>Hypholoma</taxon>
    </lineage>
</organism>
<feature type="domain" description="Xylanolytic transcriptional activator regulatory" evidence="4">
    <location>
        <begin position="360"/>
        <end position="433"/>
    </location>
</feature>
<dbReference type="GO" id="GO:0005634">
    <property type="term" value="C:nucleus"/>
    <property type="evidence" value="ECO:0007669"/>
    <property type="project" value="UniProtKB-SubCell"/>
</dbReference>
<dbReference type="PANTHER" id="PTHR31001:SF56">
    <property type="entry name" value="ZN(2)-C6 FUNGAL-TYPE DOMAIN-CONTAINING PROTEIN"/>
    <property type="match status" value="1"/>
</dbReference>
<comment type="subcellular location">
    <subcellularLocation>
        <location evidence="1">Nucleus</location>
    </subcellularLocation>
</comment>
<protein>
    <recommendedName>
        <fullName evidence="4">Xylanolytic transcriptional activator regulatory domain-containing protein</fullName>
    </recommendedName>
</protein>
<reference evidence="6" key="1">
    <citation type="submission" date="2014-04" db="EMBL/GenBank/DDBJ databases">
        <title>Evolutionary Origins and Diversification of the Mycorrhizal Mutualists.</title>
        <authorList>
            <consortium name="DOE Joint Genome Institute"/>
            <consortium name="Mycorrhizal Genomics Consortium"/>
            <person name="Kohler A."/>
            <person name="Kuo A."/>
            <person name="Nagy L.G."/>
            <person name="Floudas D."/>
            <person name="Copeland A."/>
            <person name="Barry K.W."/>
            <person name="Cichocki N."/>
            <person name="Veneault-Fourrey C."/>
            <person name="LaButti K."/>
            <person name="Lindquist E.A."/>
            <person name="Lipzen A."/>
            <person name="Lundell T."/>
            <person name="Morin E."/>
            <person name="Murat C."/>
            <person name="Riley R."/>
            <person name="Ohm R."/>
            <person name="Sun H."/>
            <person name="Tunlid A."/>
            <person name="Henrissat B."/>
            <person name="Grigoriev I.V."/>
            <person name="Hibbett D.S."/>
            <person name="Martin F."/>
        </authorList>
    </citation>
    <scope>NUCLEOTIDE SEQUENCE [LARGE SCALE GENOMIC DNA]</scope>
    <source>
        <strain evidence="6">FD-334 SS-4</strain>
    </source>
</reference>
<dbReference type="OrthoDB" id="424974at2759"/>
<dbReference type="Pfam" id="PF04082">
    <property type="entry name" value="Fungal_trans"/>
    <property type="match status" value="1"/>
</dbReference>
<dbReference type="STRING" id="945553.A0A0D2N9L5"/>
<evidence type="ECO:0000256" key="3">
    <source>
        <dbReference type="SAM" id="MobiDB-lite"/>
    </source>
</evidence>
<dbReference type="GO" id="GO:0003677">
    <property type="term" value="F:DNA binding"/>
    <property type="evidence" value="ECO:0007669"/>
    <property type="project" value="InterPro"/>
</dbReference>
<dbReference type="CDD" id="cd12148">
    <property type="entry name" value="fungal_TF_MHR"/>
    <property type="match status" value="1"/>
</dbReference>
<evidence type="ECO:0000313" key="5">
    <source>
        <dbReference type="EMBL" id="KJA15804.1"/>
    </source>
</evidence>
<evidence type="ECO:0000256" key="1">
    <source>
        <dbReference type="ARBA" id="ARBA00004123"/>
    </source>
</evidence>
<keyword evidence="6" id="KW-1185">Reference proteome</keyword>
<keyword evidence="2" id="KW-0539">Nucleus</keyword>
<sequence>MVKGLFHHILDGQDNIRLIKRARSISPVVDRGKEVWHTEDNNLNNRKLRSCKECPLFSPKCDRNFPCQLDKPEAKCYQKCVSRGCSSLCPDGTLTSGPGSRFILAGTEQLHDELRKLGNRVLQLEEALGEAYLEYVGKLHPLLAPGLLKIKIAQNLYDPAISVSPPAPGESLRQSVRASSLKLQPIYAESSRPCVSTEHMVQNSSSDLSFDALKLSASFPFPWTIAISMRRRIREALPPRMEAQRICEEMCNNALWQFNLDSLKTFIPNLLNYCYTSPIETLSPRRLALLLMHLSIGSIVDLRRPALRSSYGDVYHHLARAAICETPLIEEPDFDVLHVLFFMIWYHLSFSSHTKAVGHAWNLMGIVAKLAQGLGLHRDKPQLKILPEEDEKRRALFRELMDMDCRMALSLGRPPSIQPAHVDIKPPTCFSSSLYVARNKSIFPDAALGVDHEWKNMFFTKCLMPILSAVVAVQLPEYTQIIVLDCSVRDFDVPVLLDEHQRHAAIPYFLVMQHGLVAMSREIVLLQLHRKYFNTVMEDAAEFDLAHQYAPSVIATYLAAANLIGLIETLFSQQQQLSVTLALLISRASTTPLATSALGVLEKAYQLFVKAEKTLPFSSSVLSVMQKLLEKSQRTLAERYISNVEHVPASHPQLQTQLPSFANVHPQLMQAAAASEACGHPGHPMHVASAPTDSVPESAAGRSASAQEAWLPDIYHFSILELSGVEGAGTVVLPEQMLNVGHAALSIGLLEKMNYMAWF</sequence>
<dbReference type="InterPro" id="IPR050613">
    <property type="entry name" value="Sec_Metabolite_Reg"/>
</dbReference>
<dbReference type="GO" id="GO:0006351">
    <property type="term" value="P:DNA-templated transcription"/>
    <property type="evidence" value="ECO:0007669"/>
    <property type="project" value="InterPro"/>
</dbReference>
<name>A0A0D2N9L5_HYPSF</name>
<evidence type="ECO:0000256" key="2">
    <source>
        <dbReference type="ARBA" id="ARBA00023242"/>
    </source>
</evidence>
<dbReference type="PANTHER" id="PTHR31001">
    <property type="entry name" value="UNCHARACTERIZED TRANSCRIPTIONAL REGULATORY PROTEIN"/>
    <property type="match status" value="1"/>
</dbReference>
<dbReference type="Proteomes" id="UP000054270">
    <property type="component" value="Unassembled WGS sequence"/>
</dbReference>
<dbReference type="EMBL" id="KN817634">
    <property type="protein sequence ID" value="KJA15804.1"/>
    <property type="molecule type" value="Genomic_DNA"/>
</dbReference>